<dbReference type="RefSeq" id="WP_109902421.1">
    <property type="nucleotide sequence ID" value="NZ_QGLE01000001.1"/>
</dbReference>
<dbReference type="EMBL" id="QGLE01000001">
    <property type="protein sequence ID" value="PWR25937.1"/>
    <property type="molecule type" value="Genomic_DNA"/>
</dbReference>
<comment type="similarity">
    <text evidence="7">Belongs to the aspartate/glutamate racemases family.</text>
</comment>
<accession>A0A317EFY9</accession>
<evidence type="ECO:0000256" key="1">
    <source>
        <dbReference type="ARBA" id="ARBA00001602"/>
    </source>
</evidence>
<organism evidence="8 9">
    <name type="scientific">Zavarzinia aquatilis</name>
    <dbReference type="NCBI Taxonomy" id="2211142"/>
    <lineage>
        <taxon>Bacteria</taxon>
        <taxon>Pseudomonadati</taxon>
        <taxon>Pseudomonadota</taxon>
        <taxon>Alphaproteobacteria</taxon>
        <taxon>Rhodospirillales</taxon>
        <taxon>Zavarziniaceae</taxon>
        <taxon>Zavarzinia</taxon>
    </lineage>
</organism>
<dbReference type="PANTHER" id="PTHR21198">
    <property type="entry name" value="GLUTAMATE RACEMASE"/>
    <property type="match status" value="1"/>
</dbReference>
<dbReference type="UniPathway" id="UPA00219"/>
<evidence type="ECO:0000256" key="2">
    <source>
        <dbReference type="ARBA" id="ARBA00013090"/>
    </source>
</evidence>
<comment type="catalytic activity">
    <reaction evidence="1 7">
        <text>L-glutamate = D-glutamate</text>
        <dbReference type="Rhea" id="RHEA:12813"/>
        <dbReference type="ChEBI" id="CHEBI:29985"/>
        <dbReference type="ChEBI" id="CHEBI:29986"/>
        <dbReference type="EC" id="5.1.1.3"/>
    </reaction>
</comment>
<feature type="active site" description="Proton donor/acceptor" evidence="7">
    <location>
        <position position="192"/>
    </location>
</feature>
<dbReference type="EC" id="5.1.1.3" evidence="2 7"/>
<evidence type="ECO:0000313" key="8">
    <source>
        <dbReference type="EMBL" id="PWR25937.1"/>
    </source>
</evidence>
<keyword evidence="9" id="KW-1185">Reference proteome</keyword>
<evidence type="ECO:0000256" key="3">
    <source>
        <dbReference type="ARBA" id="ARBA00022960"/>
    </source>
</evidence>
<dbReference type="Gene3D" id="3.40.50.1860">
    <property type="match status" value="2"/>
</dbReference>
<comment type="pathway">
    <text evidence="7">Cell wall biogenesis; peptidoglycan biosynthesis.</text>
</comment>
<name>A0A317EFY9_9PROT</name>
<dbReference type="SUPFAM" id="SSF53681">
    <property type="entry name" value="Aspartate/glutamate racemase"/>
    <property type="match status" value="2"/>
</dbReference>
<comment type="caution">
    <text evidence="8">The sequence shown here is derived from an EMBL/GenBank/DDBJ whole genome shotgun (WGS) entry which is preliminary data.</text>
</comment>
<feature type="binding site" evidence="7">
    <location>
        <begin position="46"/>
        <end position="47"/>
    </location>
    <ligand>
        <name>substrate</name>
    </ligand>
</feature>
<dbReference type="InterPro" id="IPR018187">
    <property type="entry name" value="Asp/Glu_racemase_AS_1"/>
</dbReference>
<dbReference type="GO" id="GO:0008881">
    <property type="term" value="F:glutamate racemase activity"/>
    <property type="evidence" value="ECO:0007669"/>
    <property type="project" value="UniProtKB-UniRule"/>
</dbReference>
<keyword evidence="5 7" id="KW-0413">Isomerase</keyword>
<dbReference type="Pfam" id="PF01177">
    <property type="entry name" value="Asp_Glu_race"/>
    <property type="match status" value="1"/>
</dbReference>
<dbReference type="InterPro" id="IPR004391">
    <property type="entry name" value="Glu_race"/>
</dbReference>
<keyword evidence="4 7" id="KW-0573">Peptidoglycan synthesis</keyword>
<dbReference type="InterPro" id="IPR015942">
    <property type="entry name" value="Asp/Glu/hydantoin_racemase"/>
</dbReference>
<dbReference type="AlphaFoldDB" id="A0A317EFY9"/>
<dbReference type="GO" id="GO:0009252">
    <property type="term" value="P:peptidoglycan biosynthetic process"/>
    <property type="evidence" value="ECO:0007669"/>
    <property type="project" value="UniProtKB-UniRule"/>
</dbReference>
<dbReference type="InterPro" id="IPR001920">
    <property type="entry name" value="Asp/Glu_race"/>
</dbReference>
<evidence type="ECO:0000256" key="7">
    <source>
        <dbReference type="HAMAP-Rule" id="MF_00258"/>
    </source>
</evidence>
<dbReference type="Proteomes" id="UP000245461">
    <property type="component" value="Unassembled WGS sequence"/>
</dbReference>
<evidence type="ECO:0000256" key="5">
    <source>
        <dbReference type="ARBA" id="ARBA00023235"/>
    </source>
</evidence>
<dbReference type="GO" id="GO:0008360">
    <property type="term" value="P:regulation of cell shape"/>
    <property type="evidence" value="ECO:0007669"/>
    <property type="project" value="UniProtKB-KW"/>
</dbReference>
<dbReference type="NCBIfam" id="TIGR00067">
    <property type="entry name" value="glut_race"/>
    <property type="match status" value="1"/>
</dbReference>
<keyword evidence="3 7" id="KW-0133">Cell shape</keyword>
<dbReference type="PROSITE" id="PS00923">
    <property type="entry name" value="ASP_GLU_RACEMASE_1"/>
    <property type="match status" value="1"/>
</dbReference>
<dbReference type="InterPro" id="IPR033134">
    <property type="entry name" value="Asp/Glu_racemase_AS_2"/>
</dbReference>
<dbReference type="OrthoDB" id="9801055at2"/>
<protein>
    <recommendedName>
        <fullName evidence="2 7">Glutamate racemase</fullName>
        <ecNumber evidence="2 7">5.1.1.3</ecNumber>
    </recommendedName>
</protein>
<evidence type="ECO:0000313" key="9">
    <source>
        <dbReference type="Proteomes" id="UP000245461"/>
    </source>
</evidence>
<evidence type="ECO:0000256" key="4">
    <source>
        <dbReference type="ARBA" id="ARBA00022984"/>
    </source>
</evidence>
<keyword evidence="6 7" id="KW-0961">Cell wall biogenesis/degradation</keyword>
<feature type="binding site" evidence="7">
    <location>
        <begin position="14"/>
        <end position="15"/>
    </location>
    <ligand>
        <name>substrate</name>
    </ligand>
</feature>
<dbReference type="PANTHER" id="PTHR21198:SF2">
    <property type="entry name" value="GLUTAMATE RACEMASE"/>
    <property type="match status" value="1"/>
</dbReference>
<dbReference type="FunFam" id="3.40.50.1860:FF:000001">
    <property type="entry name" value="Glutamate racemase"/>
    <property type="match status" value="1"/>
</dbReference>
<dbReference type="GO" id="GO:0071555">
    <property type="term" value="P:cell wall organization"/>
    <property type="evidence" value="ECO:0007669"/>
    <property type="project" value="UniProtKB-KW"/>
</dbReference>
<gene>
    <name evidence="7" type="primary">murI</name>
    <name evidence="8" type="ORF">DKG74_03020</name>
</gene>
<feature type="active site" description="Proton donor/acceptor" evidence="7">
    <location>
        <position position="77"/>
    </location>
</feature>
<comment type="function">
    <text evidence="7">Provides the (R)-glutamate required for cell wall biosynthesis.</text>
</comment>
<sequence length="274" mass="28303">MTSPSPTLPIGIFDSGIGGLSVLDAIAKRLPTEDLLYLGDTARLPYGTKSPETVARYAVQAAGHLVERGVKLLVIACNTASAHAIPALTAAFPEIEVIGVIEPGAQAAVAAAPSGRIGVLATESTVASGAYDRAIHALSPGADVRQQACSVFVALAEEGWIRGDAVEAAARRYIEPLLNHGRPRPEALVLGCTHFPLLRETIGAVAGPDIALVDSASTAAEAVAVALDADRLGNRAGAGRVKFMATDSASRFARVATIFLDRPVSPEDVEIVDL</sequence>
<evidence type="ECO:0000256" key="6">
    <source>
        <dbReference type="ARBA" id="ARBA00023316"/>
    </source>
</evidence>
<feature type="binding site" evidence="7">
    <location>
        <begin position="193"/>
        <end position="194"/>
    </location>
    <ligand>
        <name>substrate</name>
    </ligand>
</feature>
<dbReference type="HAMAP" id="MF_00258">
    <property type="entry name" value="Glu_racemase"/>
    <property type="match status" value="1"/>
</dbReference>
<proteinExistence type="inferred from homology"/>
<reference evidence="8 9" key="1">
    <citation type="submission" date="2018-05" db="EMBL/GenBank/DDBJ databases">
        <title>Zavarzinia sp. HR-AS.</title>
        <authorList>
            <person name="Lee Y."/>
            <person name="Jeon C.O."/>
        </authorList>
    </citation>
    <scope>NUCLEOTIDE SEQUENCE [LARGE SCALE GENOMIC DNA]</scope>
    <source>
        <strain evidence="8 9">HR-AS</strain>
    </source>
</reference>
<feature type="binding site" evidence="7">
    <location>
        <begin position="78"/>
        <end position="79"/>
    </location>
    <ligand>
        <name>substrate</name>
    </ligand>
</feature>
<dbReference type="PROSITE" id="PS00924">
    <property type="entry name" value="ASP_GLU_RACEMASE_2"/>
    <property type="match status" value="1"/>
</dbReference>